<dbReference type="Proteomes" id="UP000230052">
    <property type="component" value="Unassembled WGS sequence"/>
</dbReference>
<name>A0A2J0KU00_9BACT</name>
<evidence type="ECO:0000313" key="3">
    <source>
        <dbReference type="Proteomes" id="UP000230052"/>
    </source>
</evidence>
<sequence>MSIISSILVVALADNIADSFGIHIYQESECVDNKEVWFSTLSNFFTRIFVSLTFIILVAVLPINLAVPCSICWGLALLAMMSYTIAKDRKVKPYSIIFEHIVIAIFVITLSHFIGRYIIGRFKVAA</sequence>
<dbReference type="AlphaFoldDB" id="A0A2J0KU00"/>
<evidence type="ECO:0000313" key="2">
    <source>
        <dbReference type="EMBL" id="PIU40804.1"/>
    </source>
</evidence>
<feature type="transmembrane region" description="Helical" evidence="1">
    <location>
        <begin position="97"/>
        <end position="119"/>
    </location>
</feature>
<dbReference type="EMBL" id="PEWV01000078">
    <property type="protein sequence ID" value="PIU40804.1"/>
    <property type="molecule type" value="Genomic_DNA"/>
</dbReference>
<reference evidence="2 3" key="1">
    <citation type="submission" date="2017-09" db="EMBL/GenBank/DDBJ databases">
        <title>Depth-based differentiation of microbial function through sediment-hosted aquifers and enrichment of novel symbionts in the deep terrestrial subsurface.</title>
        <authorList>
            <person name="Probst A.J."/>
            <person name="Ladd B."/>
            <person name="Jarett J.K."/>
            <person name="Geller-Mcgrath D.E."/>
            <person name="Sieber C.M."/>
            <person name="Emerson J.B."/>
            <person name="Anantharaman K."/>
            <person name="Thomas B.C."/>
            <person name="Malmstrom R."/>
            <person name="Stieglmeier M."/>
            <person name="Klingl A."/>
            <person name="Woyke T."/>
            <person name="Ryan C.M."/>
            <person name="Banfield J.F."/>
        </authorList>
    </citation>
    <scope>NUCLEOTIDE SEQUENCE [LARGE SCALE GENOMIC DNA]</scope>
    <source>
        <strain evidence="2">CG07_land_8_20_14_0_80_42_15</strain>
    </source>
</reference>
<keyword evidence="1" id="KW-0472">Membrane</keyword>
<accession>A0A2J0KU00</accession>
<proteinExistence type="predicted"/>
<keyword evidence="1" id="KW-1133">Transmembrane helix</keyword>
<feature type="transmembrane region" description="Helical" evidence="1">
    <location>
        <begin position="65"/>
        <end position="85"/>
    </location>
</feature>
<comment type="caution">
    <text evidence="2">The sequence shown here is derived from an EMBL/GenBank/DDBJ whole genome shotgun (WGS) entry which is preliminary data.</text>
</comment>
<protein>
    <submittedName>
        <fullName evidence="2">Uncharacterized protein</fullName>
    </submittedName>
</protein>
<evidence type="ECO:0000256" key="1">
    <source>
        <dbReference type="SAM" id="Phobius"/>
    </source>
</evidence>
<gene>
    <name evidence="2" type="ORF">COS99_08785</name>
</gene>
<keyword evidence="1" id="KW-0812">Transmembrane</keyword>
<organism evidence="2 3">
    <name type="scientific">Candidatus Aquitaenariimonas noxiae</name>
    <dbReference type="NCBI Taxonomy" id="1974741"/>
    <lineage>
        <taxon>Bacteria</taxon>
        <taxon>Pseudomonadati</taxon>
        <taxon>Candidatus Omnitrophota</taxon>
        <taxon>Candidatus Aquitaenariimonas</taxon>
    </lineage>
</organism>